<feature type="domain" description="KIB1-4 beta-propeller" evidence="1">
    <location>
        <begin position="1"/>
        <end position="302"/>
    </location>
</feature>
<dbReference type="OMA" id="NCVVVRV"/>
<accession>A0A9R1BV31</accession>
<evidence type="ECO:0000313" key="3">
    <source>
        <dbReference type="Proteomes" id="UP000324705"/>
    </source>
</evidence>
<dbReference type="Pfam" id="PF03478">
    <property type="entry name" value="Beta-prop_KIB1-4"/>
    <property type="match status" value="1"/>
</dbReference>
<name>A0A9R1BV31_TRITD</name>
<evidence type="ECO:0000259" key="1">
    <source>
        <dbReference type="Pfam" id="PF03478"/>
    </source>
</evidence>
<dbReference type="EMBL" id="LT934123">
    <property type="protein sequence ID" value="VAI82139.1"/>
    <property type="molecule type" value="Genomic_DNA"/>
</dbReference>
<proteinExistence type="predicted"/>
<gene>
    <name evidence="2" type="ORF">TRITD_7Av1G280640</name>
</gene>
<evidence type="ECO:0000313" key="2">
    <source>
        <dbReference type="EMBL" id="VAI82139.1"/>
    </source>
</evidence>
<dbReference type="Gramene" id="TRITD7Av1G280640.1">
    <property type="protein sequence ID" value="TRITD7Av1G280640.1"/>
    <property type="gene ID" value="TRITD7Av1G280640"/>
</dbReference>
<dbReference type="AlphaFoldDB" id="A0A9R1BV31"/>
<reference evidence="2 3" key="1">
    <citation type="submission" date="2017-09" db="EMBL/GenBank/DDBJ databases">
        <authorList>
            <consortium name="International Durum Wheat Genome Sequencing Consortium (IDWGSC)"/>
            <person name="Milanesi L."/>
        </authorList>
    </citation>
    <scope>NUCLEOTIDE SEQUENCE [LARGE SCALE GENOMIC DNA]</scope>
    <source>
        <strain evidence="3">cv. Svevo</strain>
    </source>
</reference>
<organism evidence="2 3">
    <name type="scientific">Triticum turgidum subsp. durum</name>
    <name type="common">Durum wheat</name>
    <name type="synonym">Triticum durum</name>
    <dbReference type="NCBI Taxonomy" id="4567"/>
    <lineage>
        <taxon>Eukaryota</taxon>
        <taxon>Viridiplantae</taxon>
        <taxon>Streptophyta</taxon>
        <taxon>Embryophyta</taxon>
        <taxon>Tracheophyta</taxon>
        <taxon>Spermatophyta</taxon>
        <taxon>Magnoliopsida</taxon>
        <taxon>Liliopsida</taxon>
        <taxon>Poales</taxon>
        <taxon>Poaceae</taxon>
        <taxon>BOP clade</taxon>
        <taxon>Pooideae</taxon>
        <taxon>Triticodae</taxon>
        <taxon>Triticeae</taxon>
        <taxon>Triticinae</taxon>
        <taxon>Triticum</taxon>
    </lineage>
</organism>
<dbReference type="InterPro" id="IPR005174">
    <property type="entry name" value="KIB1-4_b-propeller"/>
</dbReference>
<dbReference type="PANTHER" id="PTHR44586">
    <property type="entry name" value="F-BOX DOMAIN CONTAINING PROTEIN, EXPRESSED"/>
    <property type="match status" value="1"/>
</dbReference>
<protein>
    <recommendedName>
        <fullName evidence="1">KIB1-4 beta-propeller domain-containing protein</fullName>
    </recommendedName>
</protein>
<dbReference type="Proteomes" id="UP000324705">
    <property type="component" value="Chromosome 7A"/>
</dbReference>
<dbReference type="PANTHER" id="PTHR44586:SF17">
    <property type="entry name" value="DUF295 DOMAIN-CONTAINING PROTEIN"/>
    <property type="match status" value="1"/>
</dbReference>
<keyword evidence="3" id="KW-1185">Reference proteome</keyword>
<sequence>MGSSHGWLITADDRSHLILVNPITGNKVAMPPPKTMPNVELRYEEDDPKLDGYNLIYVDTVPHEFHRKIKPYGLSLEQGRFCFYMIVAMSCEPSSKNCVVVRVHKPQNLLSYARVGDTKWSWVDTHEECKSYVDVFYNNDDGLLYALRGCGDVHTIDLCGKSPLVNIVYKHKADYDTDSKYIVQASWGDLFPIWRWDRYLEDDEEVVEDNDDNDVDEGVDNADVLVEQRTMEDDDEKERVTARFVVYKIDFVKQKLTKVHNLKDHTLFTGFNTSFLVPAKDFPTLIPNSIYHTDDLNHNTFSKRFSDRRALIDKGLRQVFIFNMEDCSFTNILAPHSSRLNWPPPVWILP</sequence>